<dbReference type="OrthoDB" id="10671022at2759"/>
<name>A0A642URV0_9ASCO</name>
<evidence type="ECO:0000313" key="1">
    <source>
        <dbReference type="EMBL" id="KAA8901674.1"/>
    </source>
</evidence>
<dbReference type="EMBL" id="SWFS01000482">
    <property type="protein sequence ID" value="KAA8901674.1"/>
    <property type="molecule type" value="Genomic_DNA"/>
</dbReference>
<dbReference type="Proteomes" id="UP000761534">
    <property type="component" value="Unassembled WGS sequence"/>
</dbReference>
<dbReference type="InterPro" id="IPR011990">
    <property type="entry name" value="TPR-like_helical_dom_sf"/>
</dbReference>
<sequence length="517" mass="59822">MFLGRRVGLLRRPGPLSVDVIRNAYRRGQHTESLAWSAESNRTVNAGMTTKIMEPILTCKRLQNVSSKDWRILYKHLDLLKREGSHDQALQLAEMVFCKDIDWVPRQLYEKAFTLLAEHPVSTRTHADIGLALFQRYIDLGHMTEYRVDELLETLYRIVYKYNDPFLRYQYLKITQKSPRPIRKLRREVLYERLVSLYMATGEIEGAIDVMREAALNGLGLSFHTNEKLLIALLESGDIDFAWEIVYKLHGEGIMYSRTWGLFISYSAKAYHHKALEWAWKTAMIPGNVVLDDWCFLRLMEVGKRHRNYSMVRWAFLRYRQRILASQQAIPTTGKSLVPLIEAHALADQLQPSLEIIERLGEGASDVQLRDIPNFIDLVLKSPQNFSRLEKKFLTLQQKARAVDSVKTLLYNIILETLSRKDMHSALTLYREGQFKFDVSPNEDTILSVIRIACDQRDVLLIDEIISDCQRSKLPVTRRILEPAILSLKQSGITNAANHYLNLMKSLGTQPRPYLTD</sequence>
<reference evidence="1" key="1">
    <citation type="journal article" date="2019" name="G3 (Bethesda)">
        <title>Genome Assemblies of Two Rare Opportunistic Yeast Pathogens: Diutina rugosa (syn. Candida rugosa) and Trichomonascus ciferrii (syn. Candida ciferrii).</title>
        <authorList>
            <person name="Mixao V."/>
            <person name="Saus E."/>
            <person name="Hansen A.P."/>
            <person name="Lass-Florl C."/>
            <person name="Gabaldon T."/>
        </authorList>
    </citation>
    <scope>NUCLEOTIDE SEQUENCE</scope>
    <source>
        <strain evidence="1">CBS 4856</strain>
    </source>
</reference>
<organism evidence="1 2">
    <name type="scientific">Trichomonascus ciferrii</name>
    <dbReference type="NCBI Taxonomy" id="44093"/>
    <lineage>
        <taxon>Eukaryota</taxon>
        <taxon>Fungi</taxon>
        <taxon>Dikarya</taxon>
        <taxon>Ascomycota</taxon>
        <taxon>Saccharomycotina</taxon>
        <taxon>Dipodascomycetes</taxon>
        <taxon>Dipodascales</taxon>
        <taxon>Trichomonascaceae</taxon>
        <taxon>Trichomonascus</taxon>
        <taxon>Trichomonascus ciferrii complex</taxon>
    </lineage>
</organism>
<dbReference type="AlphaFoldDB" id="A0A642URV0"/>
<protein>
    <recommendedName>
        <fullName evidence="3">Pentacotripeptide-repeat region of PRORP domain-containing protein</fullName>
    </recommendedName>
</protein>
<dbReference type="Gene3D" id="1.25.40.10">
    <property type="entry name" value="Tetratricopeptide repeat domain"/>
    <property type="match status" value="1"/>
</dbReference>
<dbReference type="VEuPathDB" id="FungiDB:TRICI_006039"/>
<evidence type="ECO:0000313" key="2">
    <source>
        <dbReference type="Proteomes" id="UP000761534"/>
    </source>
</evidence>
<accession>A0A642URV0</accession>
<evidence type="ECO:0008006" key="3">
    <source>
        <dbReference type="Google" id="ProtNLM"/>
    </source>
</evidence>
<keyword evidence="2" id="KW-1185">Reference proteome</keyword>
<comment type="caution">
    <text evidence="1">The sequence shown here is derived from an EMBL/GenBank/DDBJ whole genome shotgun (WGS) entry which is preliminary data.</text>
</comment>
<gene>
    <name evidence="1" type="ORF">TRICI_006039</name>
</gene>
<proteinExistence type="predicted"/>